<dbReference type="Pfam" id="PF07690">
    <property type="entry name" value="MFS_1"/>
    <property type="match status" value="1"/>
</dbReference>
<dbReference type="InterPro" id="IPR036259">
    <property type="entry name" value="MFS_trans_sf"/>
</dbReference>
<evidence type="ECO:0000313" key="9">
    <source>
        <dbReference type="Proteomes" id="UP000247696"/>
    </source>
</evidence>
<feature type="transmembrane region" description="Helical" evidence="6">
    <location>
        <begin position="295"/>
        <end position="317"/>
    </location>
</feature>
<dbReference type="Gene3D" id="1.20.1250.20">
    <property type="entry name" value="MFS general substrate transporter like domains"/>
    <property type="match status" value="1"/>
</dbReference>
<organism evidence="8 9">
    <name type="scientific">Corynebacterium provencense</name>
    <dbReference type="NCBI Taxonomy" id="1737425"/>
    <lineage>
        <taxon>Bacteria</taxon>
        <taxon>Bacillati</taxon>
        <taxon>Actinomycetota</taxon>
        <taxon>Actinomycetes</taxon>
        <taxon>Mycobacteriales</taxon>
        <taxon>Corynebacteriaceae</taxon>
        <taxon>Corynebacterium</taxon>
    </lineage>
</organism>
<dbReference type="EMBL" id="CP024988">
    <property type="protein sequence ID" value="AWT26392.1"/>
    <property type="molecule type" value="Genomic_DNA"/>
</dbReference>
<feature type="transmembrane region" description="Helical" evidence="6">
    <location>
        <begin position="104"/>
        <end position="128"/>
    </location>
</feature>
<keyword evidence="3 6" id="KW-1133">Transmembrane helix</keyword>
<dbReference type="PANTHER" id="PTHR23531">
    <property type="entry name" value="QUINOLENE RESISTANCE PROTEIN NORA"/>
    <property type="match status" value="1"/>
</dbReference>
<feature type="transmembrane region" description="Helical" evidence="6">
    <location>
        <begin position="323"/>
        <end position="347"/>
    </location>
</feature>
<dbReference type="RefSeq" id="WP_066588878.1">
    <property type="nucleotide sequence ID" value="NZ_CABKVS010000002.1"/>
</dbReference>
<feature type="transmembrane region" description="Helical" evidence="6">
    <location>
        <begin position="255"/>
        <end position="274"/>
    </location>
</feature>
<dbReference type="InterPro" id="IPR052714">
    <property type="entry name" value="MFS_Exporter"/>
</dbReference>
<feature type="region of interest" description="Disordered" evidence="5">
    <location>
        <begin position="191"/>
        <end position="212"/>
    </location>
</feature>
<gene>
    <name evidence="8" type="ORF">Csp1_16080</name>
</gene>
<comment type="subcellular location">
    <subcellularLocation>
        <location evidence="1">Cell membrane</location>
        <topology evidence="1">Multi-pass membrane protein</topology>
    </subcellularLocation>
</comment>
<dbReference type="GO" id="GO:0005886">
    <property type="term" value="C:plasma membrane"/>
    <property type="evidence" value="ECO:0007669"/>
    <property type="project" value="UniProtKB-SubCell"/>
</dbReference>
<dbReference type="AlphaFoldDB" id="A0A2Z3YP17"/>
<evidence type="ECO:0000313" key="8">
    <source>
        <dbReference type="EMBL" id="AWT26392.1"/>
    </source>
</evidence>
<dbReference type="PROSITE" id="PS50850">
    <property type="entry name" value="MFS"/>
    <property type="match status" value="1"/>
</dbReference>
<keyword evidence="9" id="KW-1185">Reference proteome</keyword>
<feature type="transmembrane region" description="Helical" evidence="6">
    <location>
        <begin position="168"/>
        <end position="190"/>
    </location>
</feature>
<evidence type="ECO:0000256" key="2">
    <source>
        <dbReference type="ARBA" id="ARBA00022692"/>
    </source>
</evidence>
<keyword evidence="4 6" id="KW-0472">Membrane</keyword>
<feature type="transmembrane region" description="Helical" evidence="6">
    <location>
        <begin position="18"/>
        <end position="37"/>
    </location>
</feature>
<dbReference type="GO" id="GO:0022857">
    <property type="term" value="F:transmembrane transporter activity"/>
    <property type="evidence" value="ECO:0007669"/>
    <property type="project" value="InterPro"/>
</dbReference>
<dbReference type="InterPro" id="IPR011701">
    <property type="entry name" value="MFS"/>
</dbReference>
<evidence type="ECO:0000256" key="5">
    <source>
        <dbReference type="SAM" id="MobiDB-lite"/>
    </source>
</evidence>
<evidence type="ECO:0000256" key="3">
    <source>
        <dbReference type="ARBA" id="ARBA00022989"/>
    </source>
</evidence>
<proteinExistence type="predicted"/>
<evidence type="ECO:0000256" key="6">
    <source>
        <dbReference type="SAM" id="Phobius"/>
    </source>
</evidence>
<dbReference type="PANTHER" id="PTHR23531:SF1">
    <property type="entry name" value="QUINOLENE RESISTANCE PROTEIN NORA"/>
    <property type="match status" value="1"/>
</dbReference>
<dbReference type="SUPFAM" id="SSF103473">
    <property type="entry name" value="MFS general substrate transporter"/>
    <property type="match status" value="1"/>
</dbReference>
<accession>A0A2Z3YP17</accession>
<sequence>MTTGGTALAVLKVKGLPLTLLSVFCAFLGWSLLLPVIPVAMLDDGYGDTLAGLSTGVFMAATVVTQFFVPRLLRSVGYVPVMIAASVLLGVPSAFYLIDGGPWLVLVVSAVRGTGFGAVTVAQSALLAELVPPRQLGRANAFFGAAIGVGEILGFSIGLTLYTRAGDSVFLVAVLCGVVGAVGAVGVPPLRAEPGKKRTPQTGDDADAPVSAGTGPGAGHAPLWKLAFVPVVGLCTGAMGFGALSAFAAPAVDGIDPAAAATVAGSALAVTGGAQILGRVISGSWADRIGEPGRLVVWASLCAVGGMLAMAAVIHAAPTGPGLVVGALASAALFGLGFGGVQSETLLMMFDRMPRDRVSEASATWNMSFDSGTGTGSAVLGVVAASSGYGGVFLAGAGLVGLGTVTLGADRFLGRHRVVEEHNIRTRLRRLTTGFRR</sequence>
<dbReference type="Proteomes" id="UP000247696">
    <property type="component" value="Chromosome"/>
</dbReference>
<feature type="transmembrane region" description="Helical" evidence="6">
    <location>
        <begin position="226"/>
        <end position="249"/>
    </location>
</feature>
<name>A0A2Z3YP17_9CORY</name>
<feature type="transmembrane region" description="Helical" evidence="6">
    <location>
        <begin position="49"/>
        <end position="69"/>
    </location>
</feature>
<evidence type="ECO:0000256" key="4">
    <source>
        <dbReference type="ARBA" id="ARBA00023136"/>
    </source>
</evidence>
<feature type="domain" description="Major facilitator superfamily (MFS) profile" evidence="7">
    <location>
        <begin position="15"/>
        <end position="415"/>
    </location>
</feature>
<keyword evidence="2 6" id="KW-0812">Transmembrane</keyword>
<dbReference type="OrthoDB" id="5189108at2"/>
<dbReference type="STRING" id="1737425.GCA_900049755_02532"/>
<reference evidence="9" key="1">
    <citation type="submission" date="2017-11" db="EMBL/GenBank/DDBJ databases">
        <title>Otitis media/interna in a cat caused by the recently described species Corynebacterium provencense.</title>
        <authorList>
            <person name="Kittl S."/>
            <person name="Brodard I."/>
            <person name="Rychener L."/>
            <person name="Jores J."/>
            <person name="Roosje P."/>
            <person name="Gobeli Brawand S."/>
        </authorList>
    </citation>
    <scope>NUCLEOTIDE SEQUENCE [LARGE SCALE GENOMIC DNA]</scope>
    <source>
        <strain evidence="9">17KM38</strain>
    </source>
</reference>
<dbReference type="InterPro" id="IPR020846">
    <property type="entry name" value="MFS_dom"/>
</dbReference>
<evidence type="ECO:0000256" key="1">
    <source>
        <dbReference type="ARBA" id="ARBA00004651"/>
    </source>
</evidence>
<feature type="transmembrane region" description="Helical" evidence="6">
    <location>
        <begin position="76"/>
        <end position="98"/>
    </location>
</feature>
<evidence type="ECO:0000259" key="7">
    <source>
        <dbReference type="PROSITE" id="PS50850"/>
    </source>
</evidence>
<feature type="transmembrane region" description="Helical" evidence="6">
    <location>
        <begin position="140"/>
        <end position="162"/>
    </location>
</feature>
<protein>
    <recommendedName>
        <fullName evidence="7">Major facilitator superfamily (MFS) profile domain-containing protein</fullName>
    </recommendedName>
</protein>
<dbReference type="KEGG" id="cpre:Csp1_16080"/>